<reference evidence="8" key="1">
    <citation type="submission" date="2016-10" db="EMBL/GenBank/DDBJ databases">
        <authorList>
            <person name="Varghese N."/>
            <person name="Submissions S."/>
        </authorList>
    </citation>
    <scope>NUCLEOTIDE SEQUENCE [LARGE SCALE GENOMIC DNA]</scope>
    <source>
        <strain evidence="8">BP1-148</strain>
    </source>
</reference>
<gene>
    <name evidence="7" type="ORF">SAMN04487901_1247</name>
</gene>
<evidence type="ECO:0000256" key="3">
    <source>
        <dbReference type="ARBA" id="ARBA00023125"/>
    </source>
</evidence>
<evidence type="ECO:0000256" key="5">
    <source>
        <dbReference type="PROSITE-ProRule" id="PRU00335"/>
    </source>
</evidence>
<dbReference type="SUPFAM" id="SSF48498">
    <property type="entry name" value="Tetracyclin repressor-like, C-terminal domain"/>
    <property type="match status" value="1"/>
</dbReference>
<dbReference type="Pfam" id="PF00440">
    <property type="entry name" value="TetR_N"/>
    <property type="match status" value="1"/>
</dbReference>
<evidence type="ECO:0000256" key="1">
    <source>
        <dbReference type="ARBA" id="ARBA00022491"/>
    </source>
</evidence>
<evidence type="ECO:0000256" key="2">
    <source>
        <dbReference type="ARBA" id="ARBA00023015"/>
    </source>
</evidence>
<dbReference type="Proteomes" id="UP000198779">
    <property type="component" value="Unassembled WGS sequence"/>
</dbReference>
<dbReference type="PROSITE" id="PS50977">
    <property type="entry name" value="HTH_TETR_2"/>
    <property type="match status" value="1"/>
</dbReference>
<name>A0A1G8BTK0_9BACT</name>
<protein>
    <submittedName>
        <fullName evidence="7">Transcriptional regulator, TetR family</fullName>
    </submittedName>
</protein>
<feature type="DNA-binding region" description="H-T-H motif" evidence="5">
    <location>
        <begin position="35"/>
        <end position="54"/>
    </location>
</feature>
<dbReference type="Gene3D" id="1.10.10.60">
    <property type="entry name" value="Homeodomain-like"/>
    <property type="match status" value="1"/>
</dbReference>
<dbReference type="AlphaFoldDB" id="A0A1G8BTK0"/>
<dbReference type="PRINTS" id="PR00455">
    <property type="entry name" value="HTHTETR"/>
</dbReference>
<dbReference type="GO" id="GO:0000976">
    <property type="term" value="F:transcription cis-regulatory region binding"/>
    <property type="evidence" value="ECO:0007669"/>
    <property type="project" value="TreeGrafter"/>
</dbReference>
<dbReference type="Gene3D" id="1.10.357.10">
    <property type="entry name" value="Tetracycline Repressor, domain 2"/>
    <property type="match status" value="1"/>
</dbReference>
<dbReference type="GO" id="GO:0003700">
    <property type="term" value="F:DNA-binding transcription factor activity"/>
    <property type="evidence" value="ECO:0007669"/>
    <property type="project" value="TreeGrafter"/>
</dbReference>
<dbReference type="STRING" id="645274.SAMN04487901_1247"/>
<dbReference type="SUPFAM" id="SSF46689">
    <property type="entry name" value="Homeodomain-like"/>
    <property type="match status" value="1"/>
</dbReference>
<dbReference type="InterPro" id="IPR050109">
    <property type="entry name" value="HTH-type_TetR-like_transc_reg"/>
</dbReference>
<dbReference type="EMBL" id="FNCQ01000024">
    <property type="protein sequence ID" value="SDH36418.1"/>
    <property type="molecule type" value="Genomic_DNA"/>
</dbReference>
<organism evidence="7 8">
    <name type="scientific">Prevotella communis</name>
    <dbReference type="NCBI Taxonomy" id="2913614"/>
    <lineage>
        <taxon>Bacteria</taxon>
        <taxon>Pseudomonadati</taxon>
        <taxon>Bacteroidota</taxon>
        <taxon>Bacteroidia</taxon>
        <taxon>Bacteroidales</taxon>
        <taxon>Prevotellaceae</taxon>
        <taxon>Prevotella</taxon>
    </lineage>
</organism>
<dbReference type="PANTHER" id="PTHR30055:SF175">
    <property type="entry name" value="HTH-TYPE TRANSCRIPTIONAL REPRESSOR KSTR2"/>
    <property type="match status" value="1"/>
</dbReference>
<keyword evidence="4" id="KW-0804">Transcription</keyword>
<evidence type="ECO:0000313" key="7">
    <source>
        <dbReference type="EMBL" id="SDH36418.1"/>
    </source>
</evidence>
<evidence type="ECO:0000313" key="8">
    <source>
        <dbReference type="Proteomes" id="UP000198779"/>
    </source>
</evidence>
<keyword evidence="8" id="KW-1185">Reference proteome</keyword>
<feature type="domain" description="HTH tetR-type" evidence="6">
    <location>
        <begin position="12"/>
        <end position="72"/>
    </location>
</feature>
<evidence type="ECO:0000256" key="4">
    <source>
        <dbReference type="ARBA" id="ARBA00023163"/>
    </source>
</evidence>
<evidence type="ECO:0000259" key="6">
    <source>
        <dbReference type="PROSITE" id="PS50977"/>
    </source>
</evidence>
<dbReference type="InterPro" id="IPR036271">
    <property type="entry name" value="Tet_transcr_reg_TetR-rel_C_sf"/>
</dbReference>
<keyword evidence="3 5" id="KW-0238">DNA-binding</keyword>
<accession>A0A1G8BTK0</accession>
<dbReference type="InterPro" id="IPR009057">
    <property type="entry name" value="Homeodomain-like_sf"/>
</dbReference>
<dbReference type="RefSeq" id="WP_091819182.1">
    <property type="nucleotide sequence ID" value="NZ_CP091790.1"/>
</dbReference>
<sequence>MQELKSLSAYRQGLKGKILDTAMTLFAKKGIKAVKMDDIARTLNISKRTMYELYDNKEVLLFEGIKSYNQRREKEMSEFVKGNTNVMDIILNVYKVKVEEFRFTSPSFYDDIEKYPKVMAYLEKSREENRKELAAFLDKGVKEGYFREDIHHDLVTILFDSIGQLFLQKRLYAHFSIESVLNNIMFISLRGICTIKGIEVLDKFLKAQA</sequence>
<dbReference type="PANTHER" id="PTHR30055">
    <property type="entry name" value="HTH-TYPE TRANSCRIPTIONAL REGULATOR RUTR"/>
    <property type="match status" value="1"/>
</dbReference>
<proteinExistence type="predicted"/>
<keyword evidence="1" id="KW-0678">Repressor</keyword>
<keyword evidence="2" id="KW-0805">Transcription regulation</keyword>
<dbReference type="InterPro" id="IPR001647">
    <property type="entry name" value="HTH_TetR"/>
</dbReference>